<feature type="region of interest" description="Disordered" evidence="1">
    <location>
        <begin position="109"/>
        <end position="146"/>
    </location>
</feature>
<feature type="region of interest" description="Disordered" evidence="1">
    <location>
        <begin position="1"/>
        <end position="33"/>
    </location>
</feature>
<dbReference type="Proteomes" id="UP000195570">
    <property type="component" value="Unassembled WGS sequence"/>
</dbReference>
<name>A0A1G4ID99_TRYEQ</name>
<feature type="compositionally biased region" description="Low complexity" evidence="1">
    <location>
        <begin position="1"/>
        <end position="17"/>
    </location>
</feature>
<comment type="caution">
    <text evidence="2">The sequence shown here is derived from an EMBL/GenBank/DDBJ whole genome shotgun (WGS) entry which is preliminary data.</text>
</comment>
<reference evidence="2" key="1">
    <citation type="submission" date="2016-09" db="EMBL/GenBank/DDBJ databases">
        <authorList>
            <person name="Hebert L."/>
            <person name="Moumen B."/>
        </authorList>
    </citation>
    <scope>NUCLEOTIDE SEQUENCE [LARGE SCALE GENOMIC DNA]</scope>
    <source>
        <strain evidence="2">OVI</strain>
    </source>
</reference>
<accession>A0A1G4ID99</accession>
<proteinExistence type="predicted"/>
<feature type="region of interest" description="Disordered" evidence="1">
    <location>
        <begin position="68"/>
        <end position="95"/>
    </location>
</feature>
<feature type="region of interest" description="Disordered" evidence="1">
    <location>
        <begin position="241"/>
        <end position="308"/>
    </location>
</feature>
<organism evidence="2 3">
    <name type="scientific">Trypanosoma equiperdum</name>
    <dbReference type="NCBI Taxonomy" id="5694"/>
    <lineage>
        <taxon>Eukaryota</taxon>
        <taxon>Discoba</taxon>
        <taxon>Euglenozoa</taxon>
        <taxon>Kinetoplastea</taxon>
        <taxon>Metakinetoplastina</taxon>
        <taxon>Trypanosomatida</taxon>
        <taxon>Trypanosomatidae</taxon>
        <taxon>Trypanosoma</taxon>
    </lineage>
</organism>
<keyword evidence="3" id="KW-1185">Reference proteome</keyword>
<evidence type="ECO:0000313" key="2">
    <source>
        <dbReference type="EMBL" id="SCU70350.1"/>
    </source>
</evidence>
<feature type="compositionally biased region" description="Low complexity" evidence="1">
    <location>
        <begin position="242"/>
        <end position="255"/>
    </location>
</feature>
<gene>
    <name evidence="2" type="ORF">TEOVI_000192300</name>
</gene>
<feature type="compositionally biased region" description="Basic and acidic residues" evidence="1">
    <location>
        <begin position="126"/>
        <end position="146"/>
    </location>
</feature>
<dbReference type="RefSeq" id="XP_067081178.1">
    <property type="nucleotide sequence ID" value="XM_067225077.1"/>
</dbReference>
<dbReference type="AlphaFoldDB" id="A0A1G4ID99"/>
<evidence type="ECO:0000313" key="3">
    <source>
        <dbReference type="Proteomes" id="UP000195570"/>
    </source>
</evidence>
<dbReference type="EMBL" id="CZPT02001419">
    <property type="protein sequence ID" value="SCU70350.1"/>
    <property type="molecule type" value="Genomic_DNA"/>
</dbReference>
<sequence>MSVASSTGSVSDSDVASYNPFEGLPPTPRSEEDDIRKGIFGRVLRLLRTVDAEERARWRKVIEEAATAKQMASRGENKKKPQLQEDAEGIGGSAAVDRSCSGTVLVETSGAVKRPRDEEEGGISKVPKEENQEKHCEVSQDQRKHDPSDGDYIAAYLRTLLDKVIGLSLQELPVDALRVLCIMLGIPLSNSKSKMVYYSKLASFYYTNCEKLGKRVSKSFHVFEQFRRDEEVRQKIFSQNYTSRTSTSRTNSKATSLEKQSRSSAVKNTKKGANQQTSGDGESTVSSTQGTAVASKRSSKPRVAASKSTPAVLDNGIVHRVDEELEVKHHGKMFVAHASSRNQFASASGGMDDEVATEDAWTSTKLEGAVASIIHLHDPVTTAIVVRKLAQMGYKSATAEQTVEVILHRFHDRQFIFYDNGMAFLL</sequence>
<dbReference type="GeneID" id="92375863"/>
<dbReference type="VEuPathDB" id="TriTrypDB:TEOVI_000192300"/>
<feature type="compositionally biased region" description="Polar residues" evidence="1">
    <location>
        <begin position="262"/>
        <end position="292"/>
    </location>
</feature>
<evidence type="ECO:0000256" key="1">
    <source>
        <dbReference type="SAM" id="MobiDB-lite"/>
    </source>
</evidence>
<protein>
    <submittedName>
        <fullName evidence="2">Uncharacterized protein</fullName>
    </submittedName>
</protein>